<evidence type="ECO:0000313" key="4">
    <source>
        <dbReference type="Proteomes" id="UP000288805"/>
    </source>
</evidence>
<feature type="region of interest" description="Disordered" evidence="1">
    <location>
        <begin position="356"/>
        <end position="377"/>
    </location>
</feature>
<sequence length="377" mass="41232">MGQGYEDHLITQEADIPEAKGLYTNDIQRLYKVASAIVHLSQQDLDLSTYIGQIASLKEQFLTVMPLTPDILGSSSVPSLDDVFARLLRISSTQTLPSDSASDSSVLVSQTTSRGGRSGTRGRGQRPHCTYCNKLGHTRDRCYQLHGRPPRTAHMAQSSDSPLPQPPSSSASQTSQASIASVAQPGNASACLTHTSSLGPWILVLEHLITYLDRSTGKTIGIGRESQGLYHLTSDSSPAVCISTDAPLLIHNRLGHPSLSKFQKMVPRFSTLSSLPCESCQLGKHTRVSFPKRLNNRAKSPFELVHTDVWGPCRTASTLGFQYFVTFIDDYSRSQFTSFMSHHGILHQSSCAHTPQQNGVAERKNRHLVETARTPPP</sequence>
<name>A0A438I418_VITVI</name>
<feature type="compositionally biased region" description="Basic and acidic residues" evidence="1">
    <location>
        <begin position="361"/>
        <end position="370"/>
    </location>
</feature>
<proteinExistence type="predicted"/>
<dbReference type="InterPro" id="IPR036875">
    <property type="entry name" value="Znf_CCHC_sf"/>
</dbReference>
<feature type="region of interest" description="Disordered" evidence="1">
    <location>
        <begin position="143"/>
        <end position="178"/>
    </location>
</feature>
<protein>
    <recommendedName>
        <fullName evidence="2">GAG-pre-integrase domain-containing protein</fullName>
    </recommendedName>
</protein>
<dbReference type="GO" id="GO:0003676">
    <property type="term" value="F:nucleic acid binding"/>
    <property type="evidence" value="ECO:0007669"/>
    <property type="project" value="InterPro"/>
</dbReference>
<feature type="compositionally biased region" description="Low complexity" evidence="1">
    <location>
        <begin position="98"/>
        <end position="115"/>
    </location>
</feature>
<dbReference type="InterPro" id="IPR036397">
    <property type="entry name" value="RNaseH_sf"/>
</dbReference>
<dbReference type="InterPro" id="IPR025724">
    <property type="entry name" value="GAG-pre-integrase_dom"/>
</dbReference>
<dbReference type="InterPro" id="IPR039537">
    <property type="entry name" value="Retrotran_Ty1/copia-like"/>
</dbReference>
<dbReference type="GO" id="GO:0008270">
    <property type="term" value="F:zinc ion binding"/>
    <property type="evidence" value="ECO:0007669"/>
    <property type="project" value="InterPro"/>
</dbReference>
<comment type="caution">
    <text evidence="3">The sequence shown here is derived from an EMBL/GenBank/DDBJ whole genome shotgun (WGS) entry which is preliminary data.</text>
</comment>
<evidence type="ECO:0000256" key="1">
    <source>
        <dbReference type="SAM" id="MobiDB-lite"/>
    </source>
</evidence>
<accession>A0A438I418</accession>
<feature type="region of interest" description="Disordered" evidence="1">
    <location>
        <begin position="95"/>
        <end position="128"/>
    </location>
</feature>
<dbReference type="Gene3D" id="3.30.420.10">
    <property type="entry name" value="Ribonuclease H-like superfamily/Ribonuclease H"/>
    <property type="match status" value="2"/>
</dbReference>
<dbReference type="SUPFAM" id="SSF57756">
    <property type="entry name" value="Retrovirus zinc finger-like domains"/>
    <property type="match status" value="1"/>
</dbReference>
<dbReference type="PANTHER" id="PTHR42648">
    <property type="entry name" value="TRANSPOSASE, PUTATIVE-RELATED"/>
    <property type="match status" value="1"/>
</dbReference>
<dbReference type="Pfam" id="PF13976">
    <property type="entry name" value="gag_pre-integrs"/>
    <property type="match status" value="1"/>
</dbReference>
<gene>
    <name evidence="3" type="ORF">CK203_038580</name>
</gene>
<evidence type="ECO:0000313" key="3">
    <source>
        <dbReference type="EMBL" id="RVW91445.1"/>
    </source>
</evidence>
<evidence type="ECO:0000259" key="2">
    <source>
        <dbReference type="Pfam" id="PF13976"/>
    </source>
</evidence>
<organism evidence="3 4">
    <name type="scientific">Vitis vinifera</name>
    <name type="common">Grape</name>
    <dbReference type="NCBI Taxonomy" id="29760"/>
    <lineage>
        <taxon>Eukaryota</taxon>
        <taxon>Viridiplantae</taxon>
        <taxon>Streptophyta</taxon>
        <taxon>Embryophyta</taxon>
        <taxon>Tracheophyta</taxon>
        <taxon>Spermatophyta</taxon>
        <taxon>Magnoliopsida</taxon>
        <taxon>eudicotyledons</taxon>
        <taxon>Gunneridae</taxon>
        <taxon>Pentapetalae</taxon>
        <taxon>rosids</taxon>
        <taxon>Vitales</taxon>
        <taxon>Vitaceae</taxon>
        <taxon>Viteae</taxon>
        <taxon>Vitis</taxon>
    </lineage>
</organism>
<dbReference type="InterPro" id="IPR012337">
    <property type="entry name" value="RNaseH-like_sf"/>
</dbReference>
<dbReference type="EMBL" id="QGNW01000145">
    <property type="protein sequence ID" value="RVW91445.1"/>
    <property type="molecule type" value="Genomic_DNA"/>
</dbReference>
<dbReference type="Proteomes" id="UP000288805">
    <property type="component" value="Unassembled WGS sequence"/>
</dbReference>
<feature type="compositionally biased region" description="Low complexity" evidence="1">
    <location>
        <begin position="156"/>
        <end position="178"/>
    </location>
</feature>
<dbReference type="SUPFAM" id="SSF53098">
    <property type="entry name" value="Ribonuclease H-like"/>
    <property type="match status" value="1"/>
</dbReference>
<dbReference type="AlphaFoldDB" id="A0A438I418"/>
<reference evidence="3 4" key="1">
    <citation type="journal article" date="2018" name="PLoS Genet.">
        <title>Population sequencing reveals clonal diversity and ancestral inbreeding in the grapevine cultivar Chardonnay.</title>
        <authorList>
            <person name="Roach M.J."/>
            <person name="Johnson D.L."/>
            <person name="Bohlmann J."/>
            <person name="van Vuuren H.J."/>
            <person name="Jones S.J."/>
            <person name="Pretorius I.S."/>
            <person name="Schmidt S.A."/>
            <person name="Borneman A.R."/>
        </authorList>
    </citation>
    <scope>NUCLEOTIDE SEQUENCE [LARGE SCALE GENOMIC DNA]</scope>
    <source>
        <strain evidence="4">cv. Chardonnay</strain>
        <tissue evidence="3">Leaf</tissue>
    </source>
</reference>
<feature type="domain" description="GAG-pre-integrase" evidence="2">
    <location>
        <begin position="228"/>
        <end position="285"/>
    </location>
</feature>
<dbReference type="PANTHER" id="PTHR42648:SF28">
    <property type="entry name" value="TRANSPOSON-ENCODED PROTEIN WITH RIBONUCLEASE H-LIKE AND RETROVIRUS ZINC FINGER-LIKE DOMAINS"/>
    <property type="match status" value="1"/>
</dbReference>